<dbReference type="Proteomes" id="UP000199423">
    <property type="component" value="Unassembled WGS sequence"/>
</dbReference>
<dbReference type="Pfam" id="PF00106">
    <property type="entry name" value="adh_short"/>
    <property type="match status" value="1"/>
</dbReference>
<proteinExistence type="inferred from homology"/>
<dbReference type="RefSeq" id="WP_092864552.1">
    <property type="nucleotide sequence ID" value="NZ_FPCH01000001.1"/>
</dbReference>
<dbReference type="STRING" id="51670.SAMN04488557_0832"/>
<dbReference type="AlphaFoldDB" id="A0A1I7MZD7"/>
<evidence type="ECO:0000256" key="1">
    <source>
        <dbReference type="ARBA" id="ARBA00006484"/>
    </source>
</evidence>
<dbReference type="Gene3D" id="3.40.50.720">
    <property type="entry name" value="NAD(P)-binding Rossmann-like Domain"/>
    <property type="match status" value="1"/>
</dbReference>
<evidence type="ECO:0000313" key="4">
    <source>
        <dbReference type="Proteomes" id="UP000199423"/>
    </source>
</evidence>
<organism evidence="3 4">
    <name type="scientific">Hyphomicrobium facile</name>
    <dbReference type="NCBI Taxonomy" id="51670"/>
    <lineage>
        <taxon>Bacteria</taxon>
        <taxon>Pseudomonadati</taxon>
        <taxon>Pseudomonadota</taxon>
        <taxon>Alphaproteobacteria</taxon>
        <taxon>Hyphomicrobiales</taxon>
        <taxon>Hyphomicrobiaceae</taxon>
        <taxon>Hyphomicrobium</taxon>
    </lineage>
</organism>
<dbReference type="EMBL" id="FPCH01000001">
    <property type="protein sequence ID" value="SFV27728.1"/>
    <property type="molecule type" value="Genomic_DNA"/>
</dbReference>
<dbReference type="SUPFAM" id="SSF51735">
    <property type="entry name" value="NAD(P)-binding Rossmann-fold domains"/>
    <property type="match status" value="1"/>
</dbReference>
<evidence type="ECO:0000313" key="3">
    <source>
        <dbReference type="EMBL" id="SFV27728.1"/>
    </source>
</evidence>
<dbReference type="PRINTS" id="PR00081">
    <property type="entry name" value="GDHRDH"/>
</dbReference>
<reference evidence="4" key="1">
    <citation type="submission" date="2016-10" db="EMBL/GenBank/DDBJ databases">
        <authorList>
            <person name="Varghese N."/>
            <person name="Submissions S."/>
        </authorList>
    </citation>
    <scope>NUCLEOTIDE SEQUENCE [LARGE SCALE GENOMIC DNA]</scope>
    <source>
        <strain evidence="4">DSM 1565</strain>
    </source>
</reference>
<gene>
    <name evidence="3" type="ORF">SAMN04488557_0832</name>
</gene>
<dbReference type="GO" id="GO:0016491">
    <property type="term" value="F:oxidoreductase activity"/>
    <property type="evidence" value="ECO:0007669"/>
    <property type="project" value="UniProtKB-KW"/>
</dbReference>
<protein>
    <submittedName>
        <fullName evidence="3">3-oxoacyl-[acyl-carrier protein] reductase</fullName>
    </submittedName>
</protein>
<keyword evidence="2" id="KW-0560">Oxidoreductase</keyword>
<comment type="similarity">
    <text evidence="1">Belongs to the short-chain dehydrogenases/reductases (SDR) family.</text>
</comment>
<dbReference type="PANTHER" id="PTHR43639:SF1">
    <property type="entry name" value="SHORT-CHAIN DEHYDROGENASE_REDUCTASE FAMILY PROTEIN"/>
    <property type="match status" value="1"/>
</dbReference>
<dbReference type="PANTHER" id="PTHR43639">
    <property type="entry name" value="OXIDOREDUCTASE, SHORT-CHAIN DEHYDROGENASE/REDUCTASE FAMILY (AFU_ORTHOLOGUE AFUA_5G02870)"/>
    <property type="match status" value="1"/>
</dbReference>
<sequence>MYMDRVGASVESEVSSELARARILITGLTGIAGVDVARAFADLKARLVVHTTDLSPELVELAALLSQSASEIRLHTLDISTADCAAKFAQTSAQAYGGLDVAINMATISSAEIQAIRGEGDLEALVSAKLAPLAQLTRVVANRMNLVLSEGMVLNVLKMPEPQDRRSAAVAGFARTALAAMIANEAREWAGKGIRINGVGPRAFYDGSRSGAYLTNEPDVATLALHLASRRGRSLSGHVFDAGGLDF</sequence>
<keyword evidence="4" id="KW-1185">Reference proteome</keyword>
<name>A0A1I7MZD7_9HYPH</name>
<accession>A0A1I7MZD7</accession>
<dbReference type="InterPro" id="IPR002347">
    <property type="entry name" value="SDR_fam"/>
</dbReference>
<dbReference type="InterPro" id="IPR036291">
    <property type="entry name" value="NAD(P)-bd_dom_sf"/>
</dbReference>
<dbReference type="OrthoDB" id="7931728at2"/>
<evidence type="ECO:0000256" key="2">
    <source>
        <dbReference type="ARBA" id="ARBA00023002"/>
    </source>
</evidence>